<feature type="compositionally biased region" description="Basic and acidic residues" evidence="5">
    <location>
        <begin position="119"/>
        <end position="132"/>
    </location>
</feature>
<feature type="compositionally biased region" description="Basic residues" evidence="5">
    <location>
        <begin position="623"/>
        <end position="638"/>
    </location>
</feature>
<feature type="region of interest" description="Disordered" evidence="5">
    <location>
        <begin position="295"/>
        <end position="435"/>
    </location>
</feature>
<dbReference type="GeneID" id="118415446"/>
<reference evidence="9" key="2">
    <citation type="submission" date="2025-08" db="UniProtKB">
        <authorList>
            <consortium name="RefSeq"/>
        </authorList>
    </citation>
    <scope>IDENTIFICATION</scope>
    <source>
        <strain evidence="9">S238N-H82</strain>
        <tissue evidence="9">Testes</tissue>
    </source>
</reference>
<dbReference type="RefSeq" id="XP_035675981.1">
    <property type="nucleotide sequence ID" value="XM_035820088.1"/>
</dbReference>
<evidence type="ECO:0000256" key="6">
    <source>
        <dbReference type="SAM" id="Phobius"/>
    </source>
</evidence>
<sequence>MADNGTVQLVTPTISVECAENGAEASAGRDRESSGSKRHSVYSTSGRSRQTSTSGFHRTASAAGRLESQLTSSEECITPVPEDRSDPGGPISKKLKSPRVPHSKHSSADEGPSMVEKGTSGDRTPEMPERAHSGQKGNRSNGKNSKKSSNWYNMLHPTYKSKCEDFHKLFKHLPETERLLVDYSCALQKDILVHGRLYLTENWVCFYANIFRWETLLTIRCKDITSITKEKTAKVIPNAIQICTENEKHFLTSFTQRDSVYMMIFRIWQNALLEKPLSPSELWQYFKLTNGEMDFSSEEEDSATDSKSTAENENDIVEESVADVKDDNDDATEDLNAKKGEGSTGSRTPQRAASPIPSPASSEPSRLSSVDSPMSDDPPSLPIGRSSPPTPQSTSEQADISQADTIADETLPQDSMKDDYISTEESDTSETEDDDIGEVVCPYNDLVGRKCINEVYNIPVDKLYEMLFSQESDFFHEFHASRKTFDMVIEPWQDREDGDQTRQLTYTLTLNASFGPKTSASTETQISHDSKPGLFYVVDCEIVNGGIPYGENFYVLNRYCLNRVTSYQSRLRVSSEIKYRKTVGGLVQNIIKKECWFMEFWKNFKHLGRHLDKVSDACQPPTPRKKGLTSSVRRRKRTSNYTYQPRPPEISITGPQSAAAPNPSLVSMAPTLTRIRKHSGSESHRGAGRLGENDPYRRLQAETREDLSPSQPWPIDVDAHKCLLAICIILVCLLLLNLLVMYRVWSLERATSSLQPWPAKDVSWVSNTPRSPEEWIQLLQQQQQFHEAELHRWREVLATSVTLLDQMRASLSGLSHDVKTKVDNPETPVGSSDKDL</sequence>
<evidence type="ECO:0000313" key="8">
    <source>
        <dbReference type="Proteomes" id="UP000001554"/>
    </source>
</evidence>
<dbReference type="InterPro" id="IPR031968">
    <property type="entry name" value="VASt"/>
</dbReference>
<dbReference type="PANTHER" id="PTHR23319">
    <property type="entry name" value="GRAM DOMAIN CONTAINING 1B, ISOFORM E"/>
    <property type="match status" value="1"/>
</dbReference>
<dbReference type="InterPro" id="IPR011993">
    <property type="entry name" value="PH-like_dom_sf"/>
</dbReference>
<evidence type="ECO:0000313" key="9">
    <source>
        <dbReference type="RefSeq" id="XP_035675981.1"/>
    </source>
</evidence>
<dbReference type="GO" id="GO:0005886">
    <property type="term" value="C:plasma membrane"/>
    <property type="evidence" value="ECO:0000318"/>
    <property type="project" value="GO_Central"/>
</dbReference>
<dbReference type="GO" id="GO:0032366">
    <property type="term" value="P:intracellular sterol transport"/>
    <property type="evidence" value="ECO:0000318"/>
    <property type="project" value="GO_Central"/>
</dbReference>
<dbReference type="GO" id="GO:0140268">
    <property type="term" value="C:endoplasmic reticulum-plasma membrane contact site"/>
    <property type="evidence" value="ECO:0000318"/>
    <property type="project" value="GO_Central"/>
</dbReference>
<feature type="compositionally biased region" description="Acidic residues" evidence="5">
    <location>
        <begin position="312"/>
        <end position="333"/>
    </location>
</feature>
<evidence type="ECO:0000256" key="4">
    <source>
        <dbReference type="ARBA" id="ARBA00023136"/>
    </source>
</evidence>
<feature type="compositionally biased region" description="Basic residues" evidence="5">
    <location>
        <begin position="93"/>
        <end position="105"/>
    </location>
</feature>
<keyword evidence="8" id="KW-1185">Reference proteome</keyword>
<feature type="region of interest" description="Disordered" evidence="5">
    <location>
        <begin position="676"/>
        <end position="696"/>
    </location>
</feature>
<evidence type="ECO:0000259" key="7">
    <source>
        <dbReference type="PROSITE" id="PS51778"/>
    </source>
</evidence>
<dbReference type="SMART" id="SM00568">
    <property type="entry name" value="GRAM"/>
    <property type="match status" value="1"/>
</dbReference>
<evidence type="ECO:0000256" key="5">
    <source>
        <dbReference type="SAM" id="MobiDB-lite"/>
    </source>
</evidence>
<dbReference type="OrthoDB" id="2162691at2759"/>
<name>A0A9J7MQJ4_BRAFL</name>
<feature type="compositionally biased region" description="Low complexity" evidence="5">
    <location>
        <begin position="349"/>
        <end position="378"/>
    </location>
</feature>
<reference evidence="8" key="1">
    <citation type="journal article" date="2020" name="Nat. Ecol. Evol.">
        <title>Deeply conserved synteny resolves early events in vertebrate evolution.</title>
        <authorList>
            <person name="Simakov O."/>
            <person name="Marletaz F."/>
            <person name="Yue J.X."/>
            <person name="O'Connell B."/>
            <person name="Jenkins J."/>
            <person name="Brandt A."/>
            <person name="Calef R."/>
            <person name="Tung C.H."/>
            <person name="Huang T.K."/>
            <person name="Schmutz J."/>
            <person name="Satoh N."/>
            <person name="Yu J.K."/>
            <person name="Putnam N.H."/>
            <person name="Green R.E."/>
            <person name="Rokhsar D.S."/>
        </authorList>
    </citation>
    <scope>NUCLEOTIDE SEQUENCE [LARGE SCALE GENOMIC DNA]</scope>
    <source>
        <strain evidence="8">S238N-H82</strain>
    </source>
</reference>
<feature type="region of interest" description="Disordered" evidence="5">
    <location>
        <begin position="614"/>
        <end position="663"/>
    </location>
</feature>
<dbReference type="Gene3D" id="2.30.29.30">
    <property type="entry name" value="Pleckstrin-homology domain (PH domain)/Phosphotyrosine-binding domain (PTB)"/>
    <property type="match status" value="1"/>
</dbReference>
<feature type="compositionally biased region" description="Acidic residues" evidence="5">
    <location>
        <begin position="421"/>
        <end position="435"/>
    </location>
</feature>
<feature type="transmembrane region" description="Helical" evidence="6">
    <location>
        <begin position="723"/>
        <end position="745"/>
    </location>
</feature>
<dbReference type="OMA" id="DWIHLLQ"/>
<protein>
    <submittedName>
        <fullName evidence="9">LOW QUALITY PROTEIN: protein Aster-B-like</fullName>
    </submittedName>
</protein>
<dbReference type="CDD" id="cd13220">
    <property type="entry name" value="PH-GRAM_GRAMDC"/>
    <property type="match status" value="1"/>
</dbReference>
<feature type="compositionally biased region" description="Low complexity" evidence="5">
    <location>
        <begin position="43"/>
        <end position="55"/>
    </location>
</feature>
<feature type="domain" description="VASt" evidence="7">
    <location>
        <begin position="447"/>
        <end position="612"/>
    </location>
</feature>
<dbReference type="GO" id="GO:0120020">
    <property type="term" value="F:cholesterol transfer activity"/>
    <property type="evidence" value="ECO:0000318"/>
    <property type="project" value="GO_Central"/>
</dbReference>
<evidence type="ECO:0000256" key="1">
    <source>
        <dbReference type="ARBA" id="ARBA00004167"/>
    </source>
</evidence>
<evidence type="ECO:0000256" key="2">
    <source>
        <dbReference type="ARBA" id="ARBA00022692"/>
    </source>
</evidence>
<dbReference type="InterPro" id="IPR004182">
    <property type="entry name" value="GRAM"/>
</dbReference>
<keyword evidence="3 6" id="KW-1133">Transmembrane helix</keyword>
<feature type="compositionally biased region" description="Basic and acidic residues" evidence="5">
    <location>
        <begin position="679"/>
        <end position="696"/>
    </location>
</feature>
<dbReference type="PANTHER" id="PTHR23319:SF4">
    <property type="entry name" value="GRAM DOMAIN CONTAINING 1B, ISOFORM E"/>
    <property type="match status" value="1"/>
</dbReference>
<dbReference type="Pfam" id="PF02893">
    <property type="entry name" value="GRAM"/>
    <property type="match status" value="1"/>
</dbReference>
<organism evidence="8 9">
    <name type="scientific">Branchiostoma floridae</name>
    <name type="common">Florida lancelet</name>
    <name type="synonym">Amphioxus</name>
    <dbReference type="NCBI Taxonomy" id="7739"/>
    <lineage>
        <taxon>Eukaryota</taxon>
        <taxon>Metazoa</taxon>
        <taxon>Chordata</taxon>
        <taxon>Cephalochordata</taxon>
        <taxon>Leptocardii</taxon>
        <taxon>Amphioxiformes</taxon>
        <taxon>Branchiostomatidae</taxon>
        <taxon>Branchiostoma</taxon>
    </lineage>
</organism>
<dbReference type="GO" id="GO:0015485">
    <property type="term" value="F:cholesterol binding"/>
    <property type="evidence" value="ECO:0000318"/>
    <property type="project" value="GO_Central"/>
</dbReference>
<accession>A0A9J7MQJ4</accession>
<proteinExistence type="predicted"/>
<comment type="subcellular location">
    <subcellularLocation>
        <location evidence="1">Membrane</location>
        <topology evidence="1">Single-pass membrane protein</topology>
    </subcellularLocation>
</comment>
<feature type="region of interest" description="Disordered" evidence="5">
    <location>
        <begin position="19"/>
        <end position="151"/>
    </location>
</feature>
<dbReference type="AlphaFoldDB" id="A0A9J7MQJ4"/>
<evidence type="ECO:0000256" key="3">
    <source>
        <dbReference type="ARBA" id="ARBA00022989"/>
    </source>
</evidence>
<gene>
    <name evidence="9" type="primary">LOC118415446</name>
</gene>
<dbReference type="InterPro" id="IPR051482">
    <property type="entry name" value="Cholesterol_transport"/>
</dbReference>
<dbReference type="PROSITE" id="PS51778">
    <property type="entry name" value="VAST"/>
    <property type="match status" value="1"/>
</dbReference>
<dbReference type="KEGG" id="bfo:118415446"/>
<dbReference type="Proteomes" id="UP000001554">
    <property type="component" value="Chromosome 1"/>
</dbReference>
<dbReference type="Pfam" id="PF16016">
    <property type="entry name" value="VASt"/>
    <property type="match status" value="1"/>
</dbReference>
<keyword evidence="4 6" id="KW-0472">Membrane</keyword>
<keyword evidence="2 6" id="KW-0812">Transmembrane</keyword>
<feature type="compositionally biased region" description="Low complexity" evidence="5">
    <location>
        <begin position="134"/>
        <end position="150"/>
    </location>
</feature>
<dbReference type="GO" id="GO:0005789">
    <property type="term" value="C:endoplasmic reticulum membrane"/>
    <property type="evidence" value="ECO:0000318"/>
    <property type="project" value="GO_Central"/>
</dbReference>
<dbReference type="FunFam" id="2.30.29.30:FF:000008">
    <property type="entry name" value="GRAM domain containing 1B"/>
    <property type="match status" value="1"/>
</dbReference>